<proteinExistence type="predicted"/>
<accession>A0A284VRH4</accession>
<evidence type="ECO:0000313" key="1">
    <source>
        <dbReference type="EMBL" id="SNQ61885.1"/>
    </source>
</evidence>
<protein>
    <submittedName>
        <fullName evidence="1">Uncharacterized protein</fullName>
    </submittedName>
</protein>
<dbReference type="Proteomes" id="UP000218615">
    <property type="component" value="Unassembled WGS sequence"/>
</dbReference>
<dbReference type="AlphaFoldDB" id="A0A284VRH4"/>
<gene>
    <name evidence="1" type="ORF">MNV_510001</name>
</gene>
<dbReference type="EMBL" id="FZMP01000198">
    <property type="protein sequence ID" value="SNQ61885.1"/>
    <property type="molecule type" value="Genomic_DNA"/>
</dbReference>
<keyword evidence="2" id="KW-1185">Reference proteome</keyword>
<name>A0A284VRH4_9EURY</name>
<organism evidence="1 2">
    <name type="scientific">Candidatus Methanoperedens nitratireducens</name>
    <dbReference type="NCBI Taxonomy" id="1392998"/>
    <lineage>
        <taxon>Archaea</taxon>
        <taxon>Methanobacteriati</taxon>
        <taxon>Methanobacteriota</taxon>
        <taxon>Stenosarchaea group</taxon>
        <taxon>Methanomicrobia</taxon>
        <taxon>Methanosarcinales</taxon>
        <taxon>ANME-2 cluster</taxon>
        <taxon>Candidatus Methanoperedentaceae</taxon>
        <taxon>Candidatus Methanoperedens</taxon>
    </lineage>
</organism>
<reference evidence="2" key="1">
    <citation type="submission" date="2017-06" db="EMBL/GenBank/DDBJ databases">
        <authorList>
            <person name="Cremers G."/>
        </authorList>
    </citation>
    <scope>NUCLEOTIDE SEQUENCE [LARGE SCALE GENOMIC DNA]</scope>
</reference>
<evidence type="ECO:0000313" key="2">
    <source>
        <dbReference type="Proteomes" id="UP000218615"/>
    </source>
</evidence>
<sequence>MVKWRPGLSSVCDLRKPARLGKLRNAIRNLKINLYSSHKIQGEFAIEVKKIESISKQLKKLSWF</sequence>